<feature type="region of interest" description="Disordered" evidence="1">
    <location>
        <begin position="122"/>
        <end position="218"/>
    </location>
</feature>
<dbReference type="Proteomes" id="UP000799437">
    <property type="component" value="Unassembled WGS sequence"/>
</dbReference>
<accession>A0A6A6WDS1</accession>
<dbReference type="GeneID" id="54481712"/>
<organism evidence="2 3">
    <name type="scientific">Pseudovirgaria hyperparasitica</name>
    <dbReference type="NCBI Taxonomy" id="470096"/>
    <lineage>
        <taxon>Eukaryota</taxon>
        <taxon>Fungi</taxon>
        <taxon>Dikarya</taxon>
        <taxon>Ascomycota</taxon>
        <taxon>Pezizomycotina</taxon>
        <taxon>Dothideomycetes</taxon>
        <taxon>Dothideomycetes incertae sedis</taxon>
        <taxon>Acrospermales</taxon>
        <taxon>Acrospermaceae</taxon>
        <taxon>Pseudovirgaria</taxon>
    </lineage>
</organism>
<feature type="compositionally biased region" description="Low complexity" evidence="1">
    <location>
        <begin position="26"/>
        <end position="44"/>
    </location>
</feature>
<dbReference type="PANTHER" id="PTHR37332:SF1">
    <property type="entry name" value="ELMO DOMAIN-CONTAINING PROTEIN"/>
    <property type="match status" value="1"/>
</dbReference>
<feature type="region of interest" description="Disordered" evidence="1">
    <location>
        <begin position="1"/>
        <end position="108"/>
    </location>
</feature>
<dbReference type="RefSeq" id="XP_033602158.1">
    <property type="nucleotide sequence ID" value="XM_033740658.1"/>
</dbReference>
<feature type="compositionally biased region" description="Polar residues" evidence="1">
    <location>
        <begin position="129"/>
        <end position="181"/>
    </location>
</feature>
<dbReference type="AlphaFoldDB" id="A0A6A6WDS1"/>
<evidence type="ECO:0000313" key="3">
    <source>
        <dbReference type="Proteomes" id="UP000799437"/>
    </source>
</evidence>
<reference evidence="2" key="1">
    <citation type="journal article" date="2020" name="Stud. Mycol.">
        <title>101 Dothideomycetes genomes: a test case for predicting lifestyles and emergence of pathogens.</title>
        <authorList>
            <person name="Haridas S."/>
            <person name="Albert R."/>
            <person name="Binder M."/>
            <person name="Bloem J."/>
            <person name="Labutti K."/>
            <person name="Salamov A."/>
            <person name="Andreopoulos B."/>
            <person name="Baker S."/>
            <person name="Barry K."/>
            <person name="Bills G."/>
            <person name="Bluhm B."/>
            <person name="Cannon C."/>
            <person name="Castanera R."/>
            <person name="Culley D."/>
            <person name="Daum C."/>
            <person name="Ezra D."/>
            <person name="Gonzalez J."/>
            <person name="Henrissat B."/>
            <person name="Kuo A."/>
            <person name="Liang C."/>
            <person name="Lipzen A."/>
            <person name="Lutzoni F."/>
            <person name="Magnuson J."/>
            <person name="Mondo S."/>
            <person name="Nolan M."/>
            <person name="Ohm R."/>
            <person name="Pangilinan J."/>
            <person name="Park H.-J."/>
            <person name="Ramirez L."/>
            <person name="Alfaro M."/>
            <person name="Sun H."/>
            <person name="Tritt A."/>
            <person name="Yoshinaga Y."/>
            <person name="Zwiers L.-H."/>
            <person name="Turgeon B."/>
            <person name="Goodwin S."/>
            <person name="Spatafora J."/>
            <person name="Crous P."/>
            <person name="Grigoriev I."/>
        </authorList>
    </citation>
    <scope>NUCLEOTIDE SEQUENCE</scope>
    <source>
        <strain evidence="2">CBS 121739</strain>
    </source>
</reference>
<protein>
    <submittedName>
        <fullName evidence="2">Uncharacterized protein</fullName>
    </submittedName>
</protein>
<feature type="compositionally biased region" description="Polar residues" evidence="1">
    <location>
        <begin position="199"/>
        <end position="210"/>
    </location>
</feature>
<gene>
    <name evidence="2" type="ORF">EJ05DRAFT_307128</name>
</gene>
<dbReference type="PANTHER" id="PTHR37332">
    <property type="entry name" value="EXPRESSED PROTEIN"/>
    <property type="match status" value="1"/>
</dbReference>
<proteinExistence type="predicted"/>
<feature type="compositionally biased region" description="Low complexity" evidence="1">
    <location>
        <begin position="84"/>
        <end position="105"/>
    </location>
</feature>
<keyword evidence="3" id="KW-1185">Reference proteome</keyword>
<evidence type="ECO:0000313" key="2">
    <source>
        <dbReference type="EMBL" id="KAF2759707.1"/>
    </source>
</evidence>
<dbReference type="OrthoDB" id="14339at2759"/>
<feature type="compositionally biased region" description="Polar residues" evidence="1">
    <location>
        <begin position="1"/>
        <end position="10"/>
    </location>
</feature>
<dbReference type="EMBL" id="ML996569">
    <property type="protein sequence ID" value="KAF2759707.1"/>
    <property type="molecule type" value="Genomic_DNA"/>
</dbReference>
<feature type="compositionally biased region" description="Polar residues" evidence="1">
    <location>
        <begin position="57"/>
        <end position="69"/>
    </location>
</feature>
<evidence type="ECO:0000256" key="1">
    <source>
        <dbReference type="SAM" id="MobiDB-lite"/>
    </source>
</evidence>
<sequence>MPFSDQQQRVGRTRKNSIFGWPSKGISSIINTSVSSTLSSIPSGTPEPPSTTDDSDSYTYPSPQPTIASSRHRRSISTSQGADSTLSRSTSLRSSSTVGSASFSSNNRAPSAAATLALSYSPEKGLPGSNVTRPALSITTFGRNRQKSTDNLRTLNSDSNGGPSSFSKSPLSAAEANSSVGMQPIPLRHNAPPPRPPGTSHSNYSQSNGVIGQATPLVPPSNGYNPSVVFQHIHDLATKRISTLDYLRKAHEGRVYWFNTLLFGKNDLARLQFFDPKKLGRRATNYLILGYSIPTILDLNSQSPTEYLRAWNTLLVEFETYQTNHPPDGSTPSSLTRARLPQMFKRANPLGGGKGRRSSSAADLMGLGNQDGTPSIDMSLSGESDLLPGEEYDLLLTPALPFDPDFFETFATLCDVLIDCYTKVMTMINSPEQCAPGVSDLFAKADARVRKVIVAGVVREFEEASRTGVKGEMAGVGKVVLGGLM</sequence>
<name>A0A6A6WDS1_9PEZI</name>